<keyword evidence="3" id="KW-0804">Transcription</keyword>
<dbReference type="OrthoDB" id="4641396at2"/>
<evidence type="ECO:0000256" key="2">
    <source>
        <dbReference type="ARBA" id="ARBA00023125"/>
    </source>
</evidence>
<evidence type="ECO:0000259" key="5">
    <source>
        <dbReference type="PROSITE" id="PS50977"/>
    </source>
</evidence>
<accession>A0A1A9A3R7</accession>
<dbReference type="PATRIC" id="fig|261654.4.peg.5085"/>
<evidence type="ECO:0000256" key="1">
    <source>
        <dbReference type="ARBA" id="ARBA00023015"/>
    </source>
</evidence>
<dbReference type="InterPro" id="IPR025996">
    <property type="entry name" value="MT1864/Rv1816-like_C"/>
</dbReference>
<dbReference type="InterPro" id="IPR036271">
    <property type="entry name" value="Tet_transcr_reg_TetR-rel_C_sf"/>
</dbReference>
<dbReference type="InterPro" id="IPR009057">
    <property type="entry name" value="Homeodomain-like_sf"/>
</dbReference>
<feature type="DNA-binding region" description="H-T-H motif" evidence="4">
    <location>
        <begin position="35"/>
        <end position="54"/>
    </location>
</feature>
<dbReference type="InterPro" id="IPR050109">
    <property type="entry name" value="HTH-type_TetR-like_transc_reg"/>
</dbReference>
<evidence type="ECO:0000256" key="4">
    <source>
        <dbReference type="PROSITE-ProRule" id="PRU00335"/>
    </source>
</evidence>
<dbReference type="Gene3D" id="1.10.357.10">
    <property type="entry name" value="Tetracycline Repressor, domain 2"/>
    <property type="match status" value="1"/>
</dbReference>
<reference evidence="7" key="1">
    <citation type="submission" date="2016-06" db="EMBL/GenBank/DDBJ databases">
        <authorList>
            <person name="Varghese N."/>
            <person name="Submissions Spin"/>
        </authorList>
    </citation>
    <scope>NUCLEOTIDE SEQUENCE [LARGE SCALE GENOMIC DNA]</scope>
    <source>
        <strain evidence="7">DSM 44815</strain>
    </source>
</reference>
<evidence type="ECO:0000313" key="7">
    <source>
        <dbReference type="Proteomes" id="UP000199385"/>
    </source>
</evidence>
<keyword evidence="2 4" id="KW-0238">DNA-binding</keyword>
<proteinExistence type="predicted"/>
<dbReference type="PANTHER" id="PTHR30055:SF234">
    <property type="entry name" value="HTH-TYPE TRANSCRIPTIONAL REGULATOR BETI"/>
    <property type="match status" value="1"/>
</dbReference>
<dbReference type="SUPFAM" id="SSF46689">
    <property type="entry name" value="Homeodomain-like"/>
    <property type="match status" value="1"/>
</dbReference>
<dbReference type="EMBL" id="LT594323">
    <property type="protein sequence ID" value="SBT51094.1"/>
    <property type="molecule type" value="Genomic_DNA"/>
</dbReference>
<name>A0A1A9A3R7_9ACTN</name>
<organism evidence="6 7">
    <name type="scientific">Micromonospora auratinigra</name>
    <dbReference type="NCBI Taxonomy" id="261654"/>
    <lineage>
        <taxon>Bacteria</taxon>
        <taxon>Bacillati</taxon>
        <taxon>Actinomycetota</taxon>
        <taxon>Actinomycetes</taxon>
        <taxon>Micromonosporales</taxon>
        <taxon>Micromonosporaceae</taxon>
        <taxon>Micromonospora</taxon>
    </lineage>
</organism>
<dbReference type="AlphaFoldDB" id="A0A1A9A3R7"/>
<dbReference type="PANTHER" id="PTHR30055">
    <property type="entry name" value="HTH-TYPE TRANSCRIPTIONAL REGULATOR RUTR"/>
    <property type="match status" value="1"/>
</dbReference>
<gene>
    <name evidence="6" type="ORF">GA0070611_5017</name>
</gene>
<dbReference type="RefSeq" id="WP_091669030.1">
    <property type="nucleotide sequence ID" value="NZ_LT594323.1"/>
</dbReference>
<dbReference type="GO" id="GO:0003700">
    <property type="term" value="F:DNA-binding transcription factor activity"/>
    <property type="evidence" value="ECO:0007669"/>
    <property type="project" value="TreeGrafter"/>
</dbReference>
<sequence>MSIQARRERERAERERAIVVAARELAEAEGWDAVTTRRLAAEIEYSQPVLYSHFKGKDAIMAAVAVQGCGELADELAAARAAATDPRQAVAGIAGAYAAFAERRPALYDAIFNLPTVLPFATRDVPVDLARAFAELAETLRPFAGDDDLEAFTEAFWSGLHGLISLMGSGRLRRAGHERRLALLVDRFTCGGTTPGTDSRRA</sequence>
<dbReference type="Proteomes" id="UP000199385">
    <property type="component" value="Chromosome I"/>
</dbReference>
<dbReference type="STRING" id="261654.GA0070611_5017"/>
<feature type="domain" description="HTH tetR-type" evidence="5">
    <location>
        <begin position="12"/>
        <end position="72"/>
    </location>
</feature>
<protein>
    <submittedName>
        <fullName evidence="6">Transcriptional regulator, TetR family</fullName>
    </submittedName>
</protein>
<dbReference type="GO" id="GO:0000976">
    <property type="term" value="F:transcription cis-regulatory region binding"/>
    <property type="evidence" value="ECO:0007669"/>
    <property type="project" value="TreeGrafter"/>
</dbReference>
<dbReference type="InterPro" id="IPR001647">
    <property type="entry name" value="HTH_TetR"/>
</dbReference>
<dbReference type="SUPFAM" id="SSF48498">
    <property type="entry name" value="Tetracyclin repressor-like, C-terminal domain"/>
    <property type="match status" value="1"/>
</dbReference>
<evidence type="ECO:0000313" key="6">
    <source>
        <dbReference type="EMBL" id="SBT51094.1"/>
    </source>
</evidence>
<dbReference type="Pfam" id="PF13305">
    <property type="entry name" value="TetR_C_33"/>
    <property type="match status" value="1"/>
</dbReference>
<dbReference type="PRINTS" id="PR00455">
    <property type="entry name" value="HTHTETR"/>
</dbReference>
<evidence type="ECO:0000256" key="3">
    <source>
        <dbReference type="ARBA" id="ARBA00023163"/>
    </source>
</evidence>
<dbReference type="Pfam" id="PF00440">
    <property type="entry name" value="TetR_N"/>
    <property type="match status" value="1"/>
</dbReference>
<keyword evidence="7" id="KW-1185">Reference proteome</keyword>
<dbReference type="PROSITE" id="PS50977">
    <property type="entry name" value="HTH_TETR_2"/>
    <property type="match status" value="1"/>
</dbReference>
<keyword evidence="1" id="KW-0805">Transcription regulation</keyword>